<keyword evidence="1" id="KW-0315">Glutamine amidotransferase</keyword>
<sequence>MILIIDNYDSFTYNLVHYFEQLDPEVRVFQNAEITAEEIDKLAPDLIVLSPGPGRPSMEGASREVLEKLGCKMPILGVCLGHQAIVEYFGGAIVKGSQPVHGKVFEMTHDRRGLFEGIHSPTQITRYHSLEAQAGSMPDCLEITAQTNDGSVMAVRHLELPITGIQFHPESIMTLDGFQMLKSACEQAKAWKSAQKGDAADEETLSSF</sequence>
<evidence type="ECO:0000256" key="1">
    <source>
        <dbReference type="ARBA" id="ARBA00022962"/>
    </source>
</evidence>
<gene>
    <name evidence="3" type="ORF">ACFOEJ_14600</name>
</gene>
<dbReference type="SUPFAM" id="SSF52317">
    <property type="entry name" value="Class I glutamine amidotransferase-like"/>
    <property type="match status" value="1"/>
</dbReference>
<feature type="domain" description="Glutamine amidotransferase" evidence="2">
    <location>
        <begin position="3"/>
        <end position="184"/>
    </location>
</feature>
<dbReference type="NCBIfam" id="TIGR00566">
    <property type="entry name" value="trpG_papA"/>
    <property type="match status" value="1"/>
</dbReference>
<dbReference type="InterPro" id="IPR029062">
    <property type="entry name" value="Class_I_gatase-like"/>
</dbReference>
<dbReference type="CDD" id="cd01743">
    <property type="entry name" value="GATase1_Anthranilate_Synthase"/>
    <property type="match status" value="1"/>
</dbReference>
<dbReference type="PRINTS" id="PR00099">
    <property type="entry name" value="CPSGATASE"/>
</dbReference>
<dbReference type="PANTHER" id="PTHR43418">
    <property type="entry name" value="MULTIFUNCTIONAL TRYPTOPHAN BIOSYNTHESIS PROTEIN-RELATED"/>
    <property type="match status" value="1"/>
</dbReference>
<dbReference type="InterPro" id="IPR050472">
    <property type="entry name" value="Anth_synth/Amidotransfase"/>
</dbReference>
<dbReference type="InterPro" id="IPR017926">
    <property type="entry name" value="GATASE"/>
</dbReference>
<dbReference type="Pfam" id="PF00117">
    <property type="entry name" value="GATase"/>
    <property type="match status" value="1"/>
</dbReference>
<dbReference type="PRINTS" id="PR00097">
    <property type="entry name" value="ANTSNTHASEII"/>
</dbReference>
<proteinExistence type="predicted"/>
<dbReference type="Proteomes" id="UP001595625">
    <property type="component" value="Unassembled WGS sequence"/>
</dbReference>
<keyword evidence="4" id="KW-1185">Reference proteome</keyword>
<evidence type="ECO:0000313" key="4">
    <source>
        <dbReference type="Proteomes" id="UP001595625"/>
    </source>
</evidence>
<dbReference type="InterPro" id="IPR006221">
    <property type="entry name" value="TrpG/PapA_dom"/>
</dbReference>
<dbReference type="PROSITE" id="PS51273">
    <property type="entry name" value="GATASE_TYPE_1"/>
    <property type="match status" value="1"/>
</dbReference>
<dbReference type="Gene3D" id="3.40.50.880">
    <property type="match status" value="1"/>
</dbReference>
<name>A0ABV7KS09_PLAOK</name>
<reference evidence="4" key="1">
    <citation type="journal article" date="2019" name="Int. J. Syst. Evol. Microbiol.">
        <title>The Global Catalogue of Microorganisms (GCM) 10K type strain sequencing project: providing services to taxonomists for standard genome sequencing and annotation.</title>
        <authorList>
            <consortium name="The Broad Institute Genomics Platform"/>
            <consortium name="The Broad Institute Genome Sequencing Center for Infectious Disease"/>
            <person name="Wu L."/>
            <person name="Ma J."/>
        </authorList>
    </citation>
    <scope>NUCLEOTIDE SEQUENCE [LARGE SCALE GENOMIC DNA]</scope>
    <source>
        <strain evidence="4">CCM 320</strain>
    </source>
</reference>
<dbReference type="RefSeq" id="WP_117312829.1">
    <property type="nucleotide sequence ID" value="NZ_JBHRUJ010000017.1"/>
</dbReference>
<dbReference type="PRINTS" id="PR00096">
    <property type="entry name" value="GATASE"/>
</dbReference>
<evidence type="ECO:0000259" key="2">
    <source>
        <dbReference type="Pfam" id="PF00117"/>
    </source>
</evidence>
<evidence type="ECO:0000313" key="3">
    <source>
        <dbReference type="EMBL" id="MFC3212315.1"/>
    </source>
</evidence>
<organism evidence="3 4">
    <name type="scientific">Planomicrobium okeanokoites</name>
    <name type="common">Planococcus okeanokoites</name>
    <name type="synonym">Flavobacterium okeanokoites</name>
    <dbReference type="NCBI Taxonomy" id="244"/>
    <lineage>
        <taxon>Bacteria</taxon>
        <taxon>Bacillati</taxon>
        <taxon>Bacillota</taxon>
        <taxon>Bacilli</taxon>
        <taxon>Bacillales</taxon>
        <taxon>Caryophanaceae</taxon>
        <taxon>Planomicrobium</taxon>
    </lineage>
</organism>
<comment type="caution">
    <text evidence="3">The sequence shown here is derived from an EMBL/GenBank/DDBJ whole genome shotgun (WGS) entry which is preliminary data.</text>
</comment>
<protein>
    <submittedName>
        <fullName evidence="3">Anthranilate synthase component II</fullName>
    </submittedName>
</protein>
<dbReference type="PANTHER" id="PTHR43418:SF4">
    <property type="entry name" value="MULTIFUNCTIONAL TRYPTOPHAN BIOSYNTHESIS PROTEIN"/>
    <property type="match status" value="1"/>
</dbReference>
<dbReference type="EMBL" id="JBHRUJ010000017">
    <property type="protein sequence ID" value="MFC3212315.1"/>
    <property type="molecule type" value="Genomic_DNA"/>
</dbReference>
<accession>A0ABV7KS09</accession>